<dbReference type="InterPro" id="IPR011009">
    <property type="entry name" value="Kinase-like_dom_sf"/>
</dbReference>
<evidence type="ECO:0000313" key="2">
    <source>
        <dbReference type="EMBL" id="GAA1564703.1"/>
    </source>
</evidence>
<sequence length="209" mass="22224">MDGPSSQVLAAFGLNDPPVRLSGGQGETWCSGTVVLKRADLESTWRAGVLSDLPESKVFRVARPVPSRTGEWVAFGWEASELLAGATDVRRQDEVLVAGAAFHEAVSGLGRPDFIDARNDPWAAGDRVAWGEQSVGGSTAYTDLVGPLVAARRPVELRSQVVHGDLPGNVMFADGQPPAIIDWPVYWRPPSWAAAVAVADALCGPPMRL</sequence>
<evidence type="ECO:0000313" key="3">
    <source>
        <dbReference type="Proteomes" id="UP001501705"/>
    </source>
</evidence>
<dbReference type="EMBL" id="BAAAPH010000006">
    <property type="protein sequence ID" value="GAA1564703.1"/>
    <property type="molecule type" value="Genomic_DNA"/>
</dbReference>
<comment type="caution">
    <text evidence="2">The sequence shown here is derived from an EMBL/GenBank/DDBJ whole genome shotgun (WGS) entry which is preliminary data.</text>
</comment>
<protein>
    <submittedName>
        <fullName evidence="2">TIGR02569 family protein</fullName>
    </submittedName>
</protein>
<feature type="domain" description="Aminoglycoside phosphotransferase" evidence="1">
    <location>
        <begin position="61"/>
        <end position="183"/>
    </location>
</feature>
<dbReference type="Proteomes" id="UP001501705">
    <property type="component" value="Unassembled WGS sequence"/>
</dbReference>
<dbReference type="Pfam" id="PF01636">
    <property type="entry name" value="APH"/>
    <property type="match status" value="1"/>
</dbReference>
<proteinExistence type="predicted"/>
<gene>
    <name evidence="2" type="ORF">GCM10009804_21720</name>
</gene>
<name>A0ABN2CXS5_9ACTN</name>
<keyword evidence="3" id="KW-1185">Reference proteome</keyword>
<accession>A0ABN2CXS5</accession>
<reference evidence="2 3" key="1">
    <citation type="journal article" date="2019" name="Int. J. Syst. Evol. Microbiol.">
        <title>The Global Catalogue of Microorganisms (GCM) 10K type strain sequencing project: providing services to taxonomists for standard genome sequencing and annotation.</title>
        <authorList>
            <consortium name="The Broad Institute Genomics Platform"/>
            <consortium name="The Broad Institute Genome Sequencing Center for Infectious Disease"/>
            <person name="Wu L."/>
            <person name="Ma J."/>
        </authorList>
    </citation>
    <scope>NUCLEOTIDE SEQUENCE [LARGE SCALE GENOMIC DNA]</scope>
    <source>
        <strain evidence="2 3">JCM 15572</strain>
    </source>
</reference>
<dbReference type="InterPro" id="IPR002575">
    <property type="entry name" value="Aminoglycoside_PTrfase"/>
</dbReference>
<dbReference type="SUPFAM" id="SSF56112">
    <property type="entry name" value="Protein kinase-like (PK-like)"/>
    <property type="match status" value="1"/>
</dbReference>
<dbReference type="RefSeq" id="WP_344233277.1">
    <property type="nucleotide sequence ID" value="NZ_BAAAPH010000006.1"/>
</dbReference>
<evidence type="ECO:0000259" key="1">
    <source>
        <dbReference type="Pfam" id="PF01636"/>
    </source>
</evidence>
<organism evidence="2 3">
    <name type="scientific">Kribbella hippodromi</name>
    <dbReference type="NCBI Taxonomy" id="434347"/>
    <lineage>
        <taxon>Bacteria</taxon>
        <taxon>Bacillati</taxon>
        <taxon>Actinomycetota</taxon>
        <taxon>Actinomycetes</taxon>
        <taxon>Propionibacteriales</taxon>
        <taxon>Kribbellaceae</taxon>
        <taxon>Kribbella</taxon>
    </lineage>
</organism>